<dbReference type="STRING" id="142842.SAMN02745118_01101"/>
<proteinExistence type="predicted"/>
<evidence type="ECO:0000313" key="1">
    <source>
        <dbReference type="EMBL" id="SJZ53009.1"/>
    </source>
</evidence>
<reference evidence="2" key="1">
    <citation type="submission" date="2017-02" db="EMBL/GenBank/DDBJ databases">
        <authorList>
            <person name="Varghese N."/>
            <person name="Submissions S."/>
        </authorList>
    </citation>
    <scope>NUCLEOTIDE SEQUENCE [LARGE SCALE GENOMIC DNA]</scope>
    <source>
        <strain evidence="2">ATCC BAA-73</strain>
    </source>
</reference>
<name>A0A1T4LE10_9FIRM</name>
<accession>A0A1T4LE10</accession>
<dbReference type="EMBL" id="FUWM01000008">
    <property type="protein sequence ID" value="SJZ53009.1"/>
    <property type="molecule type" value="Genomic_DNA"/>
</dbReference>
<dbReference type="Proteomes" id="UP000190625">
    <property type="component" value="Unassembled WGS sequence"/>
</dbReference>
<protein>
    <submittedName>
        <fullName evidence="1">Uncharacterized protein</fullName>
    </submittedName>
</protein>
<sequence length="77" mass="8843">MIDTEMLRIMVSVWQLAFVILLSIVVEVYSDELEDVLDTIGINLKKEQPQDDAAMYLSQSEELEEKSLLKNKAQDLL</sequence>
<keyword evidence="2" id="KW-1185">Reference proteome</keyword>
<dbReference type="AlphaFoldDB" id="A0A1T4LE10"/>
<organism evidence="1 2">
    <name type="scientific">Selenihalanaerobacter shriftii</name>
    <dbReference type="NCBI Taxonomy" id="142842"/>
    <lineage>
        <taxon>Bacteria</taxon>
        <taxon>Bacillati</taxon>
        <taxon>Bacillota</taxon>
        <taxon>Clostridia</taxon>
        <taxon>Halanaerobiales</taxon>
        <taxon>Halobacteroidaceae</taxon>
        <taxon>Selenihalanaerobacter</taxon>
    </lineage>
</organism>
<dbReference type="RefSeq" id="WP_078809594.1">
    <property type="nucleotide sequence ID" value="NZ_FUWM01000008.1"/>
</dbReference>
<gene>
    <name evidence="1" type="ORF">SAMN02745118_01101</name>
</gene>
<evidence type="ECO:0000313" key="2">
    <source>
        <dbReference type="Proteomes" id="UP000190625"/>
    </source>
</evidence>